<evidence type="ECO:0000313" key="2">
    <source>
        <dbReference type="Proteomes" id="UP000294853"/>
    </source>
</evidence>
<sequence>MPLSMGAPAEAATCTAGWKHTATNISNSAQFSATSTCDGAYAGTTGAISDYVRGRFHKDGSWQTSTYGYVWVSSANDGWDKVIGNMVSGRAIRGQSYTYNQGVSYLY</sequence>
<dbReference type="Proteomes" id="UP000294853">
    <property type="component" value="Chromosome"/>
</dbReference>
<dbReference type="RefSeq" id="WP_135267598.1">
    <property type="nucleotide sequence ID" value="NZ_CP038436.1"/>
</dbReference>
<organism evidence="1 2">
    <name type="scientific">Nocardioides seonyuensis</name>
    <dbReference type="NCBI Taxonomy" id="2518371"/>
    <lineage>
        <taxon>Bacteria</taxon>
        <taxon>Bacillati</taxon>
        <taxon>Actinomycetota</taxon>
        <taxon>Actinomycetes</taxon>
        <taxon>Propionibacteriales</taxon>
        <taxon>Nocardioidaceae</taxon>
        <taxon>Nocardioides</taxon>
    </lineage>
</organism>
<gene>
    <name evidence="1" type="ORF">EXE58_09180</name>
</gene>
<accession>A0A4P7IHG4</accession>
<dbReference type="AlphaFoldDB" id="A0A4P7IHG4"/>
<reference evidence="1 2" key="1">
    <citation type="submission" date="2019-03" db="EMBL/GenBank/DDBJ databases">
        <title>Three New Species of Nocardioides, Nocardioides euryhalodurans sp. nov., Nocardioides seonyuensis sp. nov. and Nocardioides eburneoflavus sp. nov. Iolated from Soil.</title>
        <authorList>
            <person name="Roh S.G."/>
            <person name="Lee C."/>
            <person name="Kim M.-K."/>
            <person name="Kim S.B."/>
        </authorList>
    </citation>
    <scope>NUCLEOTIDE SEQUENCE [LARGE SCALE GENOMIC DNA]</scope>
    <source>
        <strain evidence="1 2">MMS17-SY207-3</strain>
    </source>
</reference>
<protein>
    <submittedName>
        <fullName evidence="1">Uncharacterized protein</fullName>
    </submittedName>
</protein>
<dbReference type="KEGG" id="nsn:EXE58_09180"/>
<evidence type="ECO:0000313" key="1">
    <source>
        <dbReference type="EMBL" id="QBX55607.1"/>
    </source>
</evidence>
<dbReference type="OrthoDB" id="9911967at2"/>
<proteinExistence type="predicted"/>
<keyword evidence="2" id="KW-1185">Reference proteome</keyword>
<dbReference type="EMBL" id="CP038436">
    <property type="protein sequence ID" value="QBX55607.1"/>
    <property type="molecule type" value="Genomic_DNA"/>
</dbReference>
<name>A0A4P7IHG4_9ACTN</name>